<dbReference type="InterPro" id="IPR047952">
    <property type="entry name" value="Transpos_IS4"/>
</dbReference>
<accession>A0A327JNX7</accession>
<evidence type="ECO:0000313" key="7">
    <source>
        <dbReference type="EMBL" id="RAI27286.1"/>
    </source>
</evidence>
<dbReference type="PANTHER" id="PTHR33258">
    <property type="entry name" value="TRANSPOSASE INSL FOR INSERTION SEQUENCE ELEMENT IS186A-RELATED"/>
    <property type="match status" value="1"/>
</dbReference>
<dbReference type="GO" id="GO:0003677">
    <property type="term" value="F:DNA binding"/>
    <property type="evidence" value="ECO:0007669"/>
    <property type="project" value="UniProtKB-KW"/>
</dbReference>
<reference evidence="7 8" key="1">
    <citation type="submission" date="2017-07" db="EMBL/GenBank/DDBJ databases">
        <title>Draft Genome Sequences of Select Purple Nonsulfur Bacteria.</title>
        <authorList>
            <person name="Lasarre B."/>
            <person name="Mckinlay J.B."/>
        </authorList>
    </citation>
    <scope>NUCLEOTIDE SEQUENCE [LARGE SCALE GENOMIC DNA]</scope>
    <source>
        <strain evidence="7 8">DSM 11907</strain>
    </source>
</reference>
<protein>
    <recommendedName>
        <fullName evidence="6">Transposase IS4-like domain-containing protein</fullName>
    </recommendedName>
</protein>
<dbReference type="InterPro" id="IPR002559">
    <property type="entry name" value="Transposase_11"/>
</dbReference>
<dbReference type="GO" id="GO:0006313">
    <property type="term" value="P:DNA transposition"/>
    <property type="evidence" value="ECO:0007669"/>
    <property type="project" value="InterPro"/>
</dbReference>
<evidence type="ECO:0000259" key="6">
    <source>
        <dbReference type="Pfam" id="PF01609"/>
    </source>
</evidence>
<dbReference type="GO" id="GO:0004803">
    <property type="term" value="F:transposase activity"/>
    <property type="evidence" value="ECO:0007669"/>
    <property type="project" value="InterPro"/>
</dbReference>
<dbReference type="NCBIfam" id="NF033592">
    <property type="entry name" value="transpos_IS4_1"/>
    <property type="match status" value="1"/>
</dbReference>
<keyword evidence="8" id="KW-1185">Reference proteome</keyword>
<evidence type="ECO:0000256" key="4">
    <source>
        <dbReference type="ARBA" id="ARBA00023172"/>
    </source>
</evidence>
<dbReference type="AlphaFoldDB" id="A0A327JNX7"/>
<organism evidence="7 8">
    <name type="scientific">Rhodoplanes elegans</name>
    <dbReference type="NCBI Taxonomy" id="29408"/>
    <lineage>
        <taxon>Bacteria</taxon>
        <taxon>Pseudomonadati</taxon>
        <taxon>Pseudomonadota</taxon>
        <taxon>Alphaproteobacteria</taxon>
        <taxon>Hyphomicrobiales</taxon>
        <taxon>Nitrobacteraceae</taxon>
        <taxon>Rhodoplanes</taxon>
    </lineage>
</organism>
<proteinExistence type="inferred from homology"/>
<evidence type="ECO:0000313" key="8">
    <source>
        <dbReference type="Proteomes" id="UP000248863"/>
    </source>
</evidence>
<evidence type="ECO:0000256" key="1">
    <source>
        <dbReference type="ARBA" id="ARBA00010075"/>
    </source>
</evidence>
<sequence>MARNHLDSTEWDRLVEGLGGEAALTASARELKAFVRARGIRSAVDLLRLALMYGPGGYSLRRLAATAAALGLADVSDVAILDRLRRAADWLESLCAARLSGLAETDGPLPHRPIRIVDSSRLEGPGGRVWRLHLCYDARQARIVDAAITTTRVGERLDLSRVSEGEIRLGDRGYPQPDGIRNTVAEGADVLVRLTWNSLQLTDPDGTPIDWLALFAKASRHGMLDLPVLVHKAHRVFEPLALRLVVIRKPAEAAAQARAKARRASRKNQRRTDPRTLAAADHLVLLTSLDRAHVPPEELAALYRVRWQIELAFKRLKSILHIDRLPAKDPDLARAWLHAHLLLALLVDDMIAAVGALSPSGEPPSSALDVVHGDARQRRRARD</sequence>
<evidence type="ECO:0000256" key="3">
    <source>
        <dbReference type="ARBA" id="ARBA00023125"/>
    </source>
</evidence>
<feature type="non-terminal residue" evidence="7">
    <location>
        <position position="383"/>
    </location>
</feature>
<dbReference type="OrthoDB" id="8093733at2"/>
<dbReference type="Pfam" id="PF01609">
    <property type="entry name" value="DDE_Tnp_1"/>
    <property type="match status" value="1"/>
</dbReference>
<comment type="similarity">
    <text evidence="1">Belongs to the transposase 11 family.</text>
</comment>
<evidence type="ECO:0000256" key="5">
    <source>
        <dbReference type="SAM" id="MobiDB-lite"/>
    </source>
</evidence>
<evidence type="ECO:0000256" key="2">
    <source>
        <dbReference type="ARBA" id="ARBA00022578"/>
    </source>
</evidence>
<feature type="region of interest" description="Disordered" evidence="5">
    <location>
        <begin position="360"/>
        <end position="383"/>
    </location>
</feature>
<dbReference type="InterPro" id="IPR012337">
    <property type="entry name" value="RNaseH-like_sf"/>
</dbReference>
<feature type="domain" description="Transposase IS4-like" evidence="6">
    <location>
        <begin position="112"/>
        <end position="345"/>
    </location>
</feature>
<dbReference type="EMBL" id="NPEU01000857">
    <property type="protein sequence ID" value="RAI27286.1"/>
    <property type="molecule type" value="Genomic_DNA"/>
</dbReference>
<keyword evidence="3" id="KW-0238">DNA-binding</keyword>
<keyword evidence="2" id="KW-0815">Transposition</keyword>
<dbReference type="SUPFAM" id="SSF53098">
    <property type="entry name" value="Ribonuclease H-like"/>
    <property type="match status" value="1"/>
</dbReference>
<dbReference type="Proteomes" id="UP000248863">
    <property type="component" value="Unassembled WGS sequence"/>
</dbReference>
<keyword evidence="4" id="KW-0233">DNA recombination</keyword>
<dbReference type="Gene3D" id="3.90.350.10">
    <property type="entry name" value="Transposase Inhibitor Protein From Tn5, Chain A, domain 1"/>
    <property type="match status" value="1"/>
</dbReference>
<name>A0A327JNX7_9BRAD</name>
<gene>
    <name evidence="7" type="ORF">CH338_30205</name>
</gene>
<comment type="caution">
    <text evidence="7">The sequence shown here is derived from an EMBL/GenBank/DDBJ whole genome shotgun (WGS) entry which is preliminary data.</text>
</comment>
<dbReference type="PANTHER" id="PTHR33258:SF1">
    <property type="entry name" value="TRANSPOSASE INSL FOR INSERTION SEQUENCE ELEMENT IS186A-RELATED"/>
    <property type="match status" value="1"/>
</dbReference>